<dbReference type="Pfam" id="PF01790">
    <property type="entry name" value="LGT"/>
    <property type="match status" value="1"/>
</dbReference>
<dbReference type="AlphaFoldDB" id="A0A227KR36"/>
<dbReference type="Proteomes" id="UP000214610">
    <property type="component" value="Unassembled WGS sequence"/>
</dbReference>
<dbReference type="EC" id="2.5.1.145" evidence="7"/>
<reference evidence="9" key="1">
    <citation type="submission" date="2017-05" db="EMBL/GenBank/DDBJ databases">
        <title>Improved OligoMM genomes.</title>
        <authorList>
            <person name="Garzetti D."/>
        </authorList>
    </citation>
    <scope>NUCLEOTIDE SEQUENCE [LARGE SCALE GENOMIC DNA]</scope>
    <source>
        <strain evidence="9">YL45</strain>
    </source>
</reference>
<dbReference type="UniPathway" id="UPA00664"/>
<dbReference type="PANTHER" id="PTHR30589">
    <property type="entry name" value="PROLIPOPROTEIN DIACYLGLYCERYL TRANSFERASE"/>
    <property type="match status" value="1"/>
</dbReference>
<comment type="pathway">
    <text evidence="7">Protein modification; lipoprotein biosynthesis (diacylglyceryl transfer).</text>
</comment>
<evidence type="ECO:0000256" key="3">
    <source>
        <dbReference type="ARBA" id="ARBA00022679"/>
    </source>
</evidence>
<keyword evidence="5 7" id="KW-1133">Transmembrane helix</keyword>
<evidence type="ECO:0000313" key="8">
    <source>
        <dbReference type="EMBL" id="OXE50980.1"/>
    </source>
</evidence>
<feature type="transmembrane region" description="Helical" evidence="7">
    <location>
        <begin position="96"/>
        <end position="114"/>
    </location>
</feature>
<dbReference type="GO" id="GO:0042158">
    <property type="term" value="P:lipoprotein biosynthetic process"/>
    <property type="evidence" value="ECO:0007669"/>
    <property type="project" value="UniProtKB-UniRule"/>
</dbReference>
<accession>A0A227KR36</accession>
<feature type="transmembrane region" description="Helical" evidence="7">
    <location>
        <begin position="239"/>
        <end position="259"/>
    </location>
</feature>
<dbReference type="PROSITE" id="PS01311">
    <property type="entry name" value="LGT"/>
    <property type="match status" value="1"/>
</dbReference>
<keyword evidence="2 7" id="KW-1003">Cell membrane</keyword>
<dbReference type="NCBIfam" id="TIGR00544">
    <property type="entry name" value="lgt"/>
    <property type="match status" value="1"/>
</dbReference>
<comment type="similarity">
    <text evidence="1 7">Belongs to the Lgt family.</text>
</comment>
<dbReference type="RefSeq" id="WP_066590948.1">
    <property type="nucleotide sequence ID" value="NZ_CAJTBZ010000006.1"/>
</dbReference>
<keyword evidence="9" id="KW-1185">Reference proteome</keyword>
<keyword evidence="4 7" id="KW-0812">Transmembrane</keyword>
<dbReference type="EMBL" id="NHMP01000001">
    <property type="protein sequence ID" value="OXE50980.1"/>
    <property type="molecule type" value="Genomic_DNA"/>
</dbReference>
<evidence type="ECO:0000256" key="1">
    <source>
        <dbReference type="ARBA" id="ARBA00007150"/>
    </source>
</evidence>
<feature type="transmembrane region" description="Helical" evidence="7">
    <location>
        <begin position="126"/>
        <end position="144"/>
    </location>
</feature>
<proteinExistence type="inferred from homology"/>
<comment type="caution">
    <text evidence="8">The sequence shown here is derived from an EMBL/GenBank/DDBJ whole genome shotgun (WGS) entry which is preliminary data.</text>
</comment>
<feature type="transmembrane region" description="Helical" evidence="7">
    <location>
        <begin position="56"/>
        <end position="76"/>
    </location>
</feature>
<evidence type="ECO:0000256" key="7">
    <source>
        <dbReference type="HAMAP-Rule" id="MF_01147"/>
    </source>
</evidence>
<evidence type="ECO:0000313" key="9">
    <source>
        <dbReference type="Proteomes" id="UP000214610"/>
    </source>
</evidence>
<dbReference type="GeneID" id="78363172"/>
<evidence type="ECO:0000256" key="5">
    <source>
        <dbReference type="ARBA" id="ARBA00022989"/>
    </source>
</evidence>
<dbReference type="PANTHER" id="PTHR30589:SF0">
    <property type="entry name" value="PHOSPHATIDYLGLYCEROL--PROLIPOPROTEIN DIACYLGLYCERYL TRANSFERASE"/>
    <property type="match status" value="1"/>
</dbReference>
<dbReference type="GO" id="GO:0008961">
    <property type="term" value="F:phosphatidylglycerol-prolipoprotein diacylglyceryl transferase activity"/>
    <property type="evidence" value="ECO:0007669"/>
    <property type="project" value="UniProtKB-UniRule"/>
</dbReference>
<dbReference type="GO" id="GO:0005886">
    <property type="term" value="C:plasma membrane"/>
    <property type="evidence" value="ECO:0007669"/>
    <property type="project" value="UniProtKB-SubCell"/>
</dbReference>
<feature type="transmembrane region" description="Helical" evidence="7">
    <location>
        <begin position="177"/>
        <end position="195"/>
    </location>
</feature>
<evidence type="ECO:0000256" key="4">
    <source>
        <dbReference type="ARBA" id="ARBA00022692"/>
    </source>
</evidence>
<evidence type="ECO:0000256" key="6">
    <source>
        <dbReference type="ARBA" id="ARBA00023136"/>
    </source>
</evidence>
<feature type="binding site" evidence="7">
    <location>
        <position position="139"/>
    </location>
    <ligand>
        <name>a 1,2-diacyl-sn-glycero-3-phospho-(1'-sn-glycerol)</name>
        <dbReference type="ChEBI" id="CHEBI:64716"/>
    </ligand>
</feature>
<name>A0A227KR36_9BURK</name>
<gene>
    <name evidence="7" type="primary">lgt</name>
    <name evidence="8" type="ORF">ADH67_01360</name>
</gene>
<sequence length="264" mass="29835">MLVHPEFDPIAFHIGSFGIHWYGLMYLIGFALFYTLGLYRSRQAWRDITKENLEDLLFLGMIGVILGGRLGFVLFYQPEYYLRHPLQIFAVWQGGMSAHGGFIGVILAICYFAWRKKKSPLTVGDFVAPLVPLGFFFGRLGNFINGELWGRAADPNFPLAMIFPQAEDNIPRHPSQLYEATAEGLILFLIVWIYSTKARPRGAVSGLFFLVYGVGRFIVEFFREPDSYLGLQALSLSRGQWLCIPLIAAGIGLMAYAYLKKEKA</sequence>
<comment type="function">
    <text evidence="7">Catalyzes the transfer of the diacylglyceryl group from phosphatidylglycerol to the sulfhydryl group of the N-terminal cysteine of a prolipoprotein, the first step in the formation of mature lipoproteins.</text>
</comment>
<keyword evidence="3 7" id="KW-0808">Transferase</keyword>
<dbReference type="InterPro" id="IPR001640">
    <property type="entry name" value="Lgt"/>
</dbReference>
<dbReference type="HAMAP" id="MF_01147">
    <property type="entry name" value="Lgt"/>
    <property type="match status" value="1"/>
</dbReference>
<evidence type="ECO:0000256" key="2">
    <source>
        <dbReference type="ARBA" id="ARBA00022475"/>
    </source>
</evidence>
<feature type="transmembrane region" description="Helical" evidence="7">
    <location>
        <begin position="12"/>
        <end position="36"/>
    </location>
</feature>
<keyword evidence="8" id="KW-0449">Lipoprotein</keyword>
<feature type="transmembrane region" description="Helical" evidence="7">
    <location>
        <begin position="202"/>
        <end position="219"/>
    </location>
</feature>
<protein>
    <recommendedName>
        <fullName evidence="7">Phosphatidylglycerol--prolipoprotein diacylglyceryl transferase</fullName>
        <ecNumber evidence="7">2.5.1.145</ecNumber>
    </recommendedName>
</protein>
<comment type="catalytic activity">
    <reaction evidence="7">
        <text>L-cysteinyl-[prolipoprotein] + a 1,2-diacyl-sn-glycero-3-phospho-(1'-sn-glycerol) = an S-1,2-diacyl-sn-glyceryl-L-cysteinyl-[prolipoprotein] + sn-glycerol 1-phosphate + H(+)</text>
        <dbReference type="Rhea" id="RHEA:56712"/>
        <dbReference type="Rhea" id="RHEA-COMP:14679"/>
        <dbReference type="Rhea" id="RHEA-COMP:14680"/>
        <dbReference type="ChEBI" id="CHEBI:15378"/>
        <dbReference type="ChEBI" id="CHEBI:29950"/>
        <dbReference type="ChEBI" id="CHEBI:57685"/>
        <dbReference type="ChEBI" id="CHEBI:64716"/>
        <dbReference type="ChEBI" id="CHEBI:140658"/>
        <dbReference type="EC" id="2.5.1.145"/>
    </reaction>
</comment>
<organism evidence="8 9">
    <name type="scientific">Turicimonas muris</name>
    <dbReference type="NCBI Taxonomy" id="1796652"/>
    <lineage>
        <taxon>Bacteria</taxon>
        <taxon>Pseudomonadati</taxon>
        <taxon>Pseudomonadota</taxon>
        <taxon>Betaproteobacteria</taxon>
        <taxon>Burkholderiales</taxon>
        <taxon>Sutterellaceae</taxon>
        <taxon>Turicimonas</taxon>
    </lineage>
</organism>
<comment type="subcellular location">
    <subcellularLocation>
        <location evidence="7">Cell membrane</location>
        <topology evidence="7">Multi-pass membrane protein</topology>
    </subcellularLocation>
</comment>
<keyword evidence="6 7" id="KW-0472">Membrane</keyword>